<keyword evidence="2" id="KW-1185">Reference proteome</keyword>
<name>A0A402DLM6_9CELL</name>
<evidence type="ECO:0000313" key="2">
    <source>
        <dbReference type="Proteomes" id="UP000289954"/>
    </source>
</evidence>
<comment type="caution">
    <text evidence="1">The sequence shown here is derived from an EMBL/GenBank/DDBJ whole genome shotgun (WGS) entry which is preliminary data.</text>
</comment>
<evidence type="ECO:0000313" key="1">
    <source>
        <dbReference type="EMBL" id="GCE75027.1"/>
    </source>
</evidence>
<reference evidence="1 2" key="1">
    <citation type="submission" date="2019-01" db="EMBL/GenBank/DDBJ databases">
        <title>Draft genome sequence of Cellulomonas takizawaensis strain TKZ-21.</title>
        <authorList>
            <person name="Yamamura H."/>
            <person name="Hayashi T."/>
            <person name="Hamada M."/>
            <person name="Serisawa Y."/>
            <person name="Matsuyama K."/>
            <person name="Nakagawa Y."/>
            <person name="Otoguro M."/>
            <person name="Yanagida F."/>
            <person name="Hayakawa M."/>
        </authorList>
    </citation>
    <scope>NUCLEOTIDE SEQUENCE [LARGE SCALE GENOMIC DNA]</scope>
    <source>
        <strain evidence="1 2">NBRC12680</strain>
    </source>
</reference>
<sequence length="459" mass="47634">MRDSVTGAPVPGMTVMVMAADGSSGEPIFNLNYVYSDSLGGYAIEEGCTGVESVVLVDAAFDAPYAGQSYGLHATDMSRATTFPLGGGRVEQDVLVTPGGRFVPVQPRRALDTRTDPGGPLGPGQSRRFALDGVPADATAVVLNLTATEGSAQTSFVSAVVDDESGAPGTPTTSVLNTERGRDVANLVTVGIAPSQVTGLARPEVTLYNNAGTTHLVADLAGYYTPTSDAGYVKIDAVRAFDSRTTTALGERERRRVPLGALAPAGAVAAMVTVTTTEGTAATSYVSAFPAGAQDGPSTSVVNAYRGDDIANLAIVPLGDGQDVELYNDRGDTDVIVDVTGWFVRGQGSMYFPLDTQRVADRIAPTIFRSTSFILDPDEFGLSSSAEAVMLNVTTYGATRPTYLKVWGYDEPEPATSATNARPGADVAAAAVAGSWIVDIHNSGDAYGVIDVTGFFANR</sequence>
<dbReference type="AlphaFoldDB" id="A0A402DLM6"/>
<dbReference type="EMBL" id="BIMR01000007">
    <property type="protein sequence ID" value="GCE75027.1"/>
    <property type="molecule type" value="Genomic_DNA"/>
</dbReference>
<proteinExistence type="predicted"/>
<dbReference type="Proteomes" id="UP000289954">
    <property type="component" value="Unassembled WGS sequence"/>
</dbReference>
<gene>
    <name evidence="1" type="ORF">CBZ_00830</name>
</gene>
<protein>
    <submittedName>
        <fullName evidence="1">Uncharacterized protein</fullName>
    </submittedName>
</protein>
<accession>A0A402DLM6</accession>
<organism evidence="1 2">
    <name type="scientific">Cellulomonas biazotea</name>
    <dbReference type="NCBI Taxonomy" id="1709"/>
    <lineage>
        <taxon>Bacteria</taxon>
        <taxon>Bacillati</taxon>
        <taxon>Actinomycetota</taxon>
        <taxon>Actinomycetes</taxon>
        <taxon>Micrococcales</taxon>
        <taxon>Cellulomonadaceae</taxon>
        <taxon>Cellulomonas</taxon>
    </lineage>
</organism>